<dbReference type="OrthoDB" id="1707228at2"/>
<gene>
    <name evidence="3" type="ORF">FRY98_24340</name>
</gene>
<accession>A0A5D0CNV1</accession>
<proteinExistence type="predicted"/>
<dbReference type="Proteomes" id="UP000325218">
    <property type="component" value="Unassembled WGS sequence"/>
</dbReference>
<dbReference type="Pfam" id="PF09580">
    <property type="entry name" value="Spore_YhcN_YlaJ"/>
    <property type="match status" value="2"/>
</dbReference>
<dbReference type="RefSeq" id="WP_148457016.1">
    <property type="nucleotide sequence ID" value="NZ_VSDO01000005.1"/>
</dbReference>
<evidence type="ECO:0000313" key="3">
    <source>
        <dbReference type="EMBL" id="TYA10904.1"/>
    </source>
</evidence>
<sequence length="386" mass="38671">MRGAKIVSLSLSAALIAGMVGITGCGNRTDNNNVRTQGLRQQNRNYDVNSLPEGNRIFSRSAGSGQNQRITSLRYSPALSNKVAQLRDVQTAHVVVTDRDAYVALTMHGANNTRGHGGNMSGMSTGMSTGIGGNRGTANMGGPYGADYGTRGAGDNGLALGLTGRSGTAGSLFDMTRGSGLTGGHTGTGLSGTNGNMGLNDMNGAGTPGTVGTGGYGTRGTSGLQGTGTTGTGGTGRMSGLGTGTSGTSGTGRMNGVGTGTGTFNGLGNGTVAGHVTDNVPQHVKDQVSHIVKKTAPHIRNVHVSGNPDFVTHVGNYATQSRGGGTGGTLRGYIADFENMINRIFPGRTGTMTGPNGYAPTTPNGYTGGANRGGMNTGGYSGGVTR</sequence>
<dbReference type="EMBL" id="VSDO01000005">
    <property type="protein sequence ID" value="TYA10904.1"/>
    <property type="molecule type" value="Genomic_DNA"/>
</dbReference>
<feature type="compositionally biased region" description="Gly residues" evidence="1">
    <location>
        <begin position="366"/>
        <end position="386"/>
    </location>
</feature>
<evidence type="ECO:0000256" key="2">
    <source>
        <dbReference type="SAM" id="SignalP"/>
    </source>
</evidence>
<protein>
    <recommendedName>
        <fullName evidence="5">Sporulation protein</fullName>
    </recommendedName>
</protein>
<reference evidence="3 4" key="1">
    <citation type="submission" date="2019-08" db="EMBL/GenBank/DDBJ databases">
        <title>Genome sequencing of Paenibacillus faecis DSM 23593(T).</title>
        <authorList>
            <person name="Kook J.-K."/>
            <person name="Park S.-N."/>
            <person name="Lim Y.K."/>
        </authorList>
    </citation>
    <scope>NUCLEOTIDE SEQUENCE [LARGE SCALE GENOMIC DNA]</scope>
    <source>
        <strain evidence="3 4">DSM 23593</strain>
    </source>
</reference>
<evidence type="ECO:0000256" key="1">
    <source>
        <dbReference type="SAM" id="MobiDB-lite"/>
    </source>
</evidence>
<feature type="region of interest" description="Disordered" evidence="1">
    <location>
        <begin position="214"/>
        <end position="253"/>
    </location>
</feature>
<feature type="region of interest" description="Disordered" evidence="1">
    <location>
        <begin position="364"/>
        <end position="386"/>
    </location>
</feature>
<dbReference type="InterPro" id="IPR019076">
    <property type="entry name" value="Spore_lipoprot_YhcN/YlaJ-like"/>
</dbReference>
<feature type="signal peptide" evidence="2">
    <location>
        <begin position="1"/>
        <end position="19"/>
    </location>
</feature>
<keyword evidence="2" id="KW-0732">Signal</keyword>
<name>A0A5D0CNV1_9BACL</name>
<keyword evidence="4" id="KW-1185">Reference proteome</keyword>
<evidence type="ECO:0000313" key="4">
    <source>
        <dbReference type="Proteomes" id="UP000325218"/>
    </source>
</evidence>
<comment type="caution">
    <text evidence="3">The sequence shown here is derived from an EMBL/GenBank/DDBJ whole genome shotgun (WGS) entry which is preliminary data.</text>
</comment>
<dbReference type="PROSITE" id="PS51257">
    <property type="entry name" value="PROKAR_LIPOPROTEIN"/>
    <property type="match status" value="1"/>
</dbReference>
<feature type="chain" id="PRO_5038358422" description="Sporulation protein" evidence="2">
    <location>
        <begin position="20"/>
        <end position="386"/>
    </location>
</feature>
<evidence type="ECO:0008006" key="5">
    <source>
        <dbReference type="Google" id="ProtNLM"/>
    </source>
</evidence>
<organism evidence="3 4">
    <name type="scientific">Paenibacillus faecis</name>
    <dbReference type="NCBI Taxonomy" id="862114"/>
    <lineage>
        <taxon>Bacteria</taxon>
        <taxon>Bacillati</taxon>
        <taxon>Bacillota</taxon>
        <taxon>Bacilli</taxon>
        <taxon>Bacillales</taxon>
        <taxon>Paenibacillaceae</taxon>
        <taxon>Paenibacillus</taxon>
    </lineage>
</organism>
<dbReference type="AlphaFoldDB" id="A0A5D0CNV1"/>